<gene>
    <name evidence="2" type="ORF">MAGR_64430</name>
</gene>
<protein>
    <submittedName>
        <fullName evidence="2">Uncharacterized protein</fullName>
    </submittedName>
</protein>
<reference evidence="2 3" key="1">
    <citation type="journal article" date="2019" name="Emerg. Microbes Infect.">
        <title>Comprehensive subspecies identification of 175 nontuberculous mycobacteria species based on 7547 genomic profiles.</title>
        <authorList>
            <person name="Matsumoto Y."/>
            <person name="Kinjo T."/>
            <person name="Motooka D."/>
            <person name="Nabeya D."/>
            <person name="Jung N."/>
            <person name="Uechi K."/>
            <person name="Horii T."/>
            <person name="Iida T."/>
            <person name="Fujita J."/>
            <person name="Nakamura S."/>
        </authorList>
    </citation>
    <scope>NUCLEOTIDE SEQUENCE [LARGE SCALE GENOMIC DNA]</scope>
    <source>
        <strain evidence="2 3">JCM 6377</strain>
    </source>
</reference>
<organism evidence="2 3">
    <name type="scientific">Mycolicibacterium agri</name>
    <name type="common">Mycobacterium agri</name>
    <dbReference type="NCBI Taxonomy" id="36811"/>
    <lineage>
        <taxon>Bacteria</taxon>
        <taxon>Bacillati</taxon>
        <taxon>Actinomycetota</taxon>
        <taxon>Actinomycetes</taxon>
        <taxon>Mycobacteriales</taxon>
        <taxon>Mycobacteriaceae</taxon>
        <taxon>Mycolicibacterium</taxon>
    </lineage>
</organism>
<evidence type="ECO:0000313" key="3">
    <source>
        <dbReference type="Proteomes" id="UP000465302"/>
    </source>
</evidence>
<evidence type="ECO:0000256" key="1">
    <source>
        <dbReference type="SAM" id="MobiDB-lite"/>
    </source>
</evidence>
<accession>A0A7I9WB99</accession>
<name>A0A7I9WB99_MYCAG</name>
<proteinExistence type="predicted"/>
<dbReference type="EMBL" id="BLKS01000003">
    <property type="protein sequence ID" value="GFG55002.1"/>
    <property type="molecule type" value="Genomic_DNA"/>
</dbReference>
<dbReference type="Proteomes" id="UP000465302">
    <property type="component" value="Unassembled WGS sequence"/>
</dbReference>
<feature type="region of interest" description="Disordered" evidence="1">
    <location>
        <begin position="1"/>
        <end position="27"/>
    </location>
</feature>
<evidence type="ECO:0000313" key="2">
    <source>
        <dbReference type="EMBL" id="GFG55002.1"/>
    </source>
</evidence>
<feature type="compositionally biased region" description="Polar residues" evidence="1">
    <location>
        <begin position="1"/>
        <end position="12"/>
    </location>
</feature>
<dbReference type="AlphaFoldDB" id="A0A7I9WB99"/>
<comment type="caution">
    <text evidence="2">The sequence shown here is derived from an EMBL/GenBank/DDBJ whole genome shotgun (WGS) entry which is preliminary data.</text>
</comment>
<sequence length="74" mass="7956">MPESHATPNANIASDKKPPTVKLRAAAGDRSSRIGAMHMVDIDHTLSLSGIAATPRARVRNMLCHNLCIVHSMI</sequence>